<reference evidence="1 2" key="1">
    <citation type="submission" date="2023-04" db="EMBL/GenBank/DDBJ databases">
        <title>Bacteria Genome Submission.</title>
        <authorList>
            <person name="Isaac P."/>
        </authorList>
    </citation>
    <scope>NUCLEOTIDE SEQUENCE [LARGE SCALE GENOMIC DNA]</scope>
    <source>
        <strain evidence="1 2">SampleS7P1</strain>
        <plasmid evidence="1 2">unnamed5</plasmid>
    </source>
</reference>
<sequence>MRRKNMFLIILIILFIGINYLISKSKNENKESIKNVKPIEFTEEIGDNGVGVLLDVKKINSSKNPLSSDVKELNKFSAQVLDKNDNKKLISLYSNTKLNVTSKDEFWNAFYTENKDIYSKIKYKVDFSVPFDDHGPNLMLGYVYSNGEFFHSIQKLSKNKVSNIYVKGKFNDYDMKIIKSIYTKAYNHKLNGYN</sequence>
<gene>
    <name evidence="1" type="ORF">QJS64_20675</name>
</gene>
<organism evidence="1 2">
    <name type="scientific">Paraclostridium bifermentans</name>
    <name type="common">Clostridium bifermentans</name>
    <dbReference type="NCBI Taxonomy" id="1490"/>
    <lineage>
        <taxon>Bacteria</taxon>
        <taxon>Bacillati</taxon>
        <taxon>Bacillota</taxon>
        <taxon>Clostridia</taxon>
        <taxon>Peptostreptococcales</taxon>
        <taxon>Peptostreptococcaceae</taxon>
        <taxon>Paraclostridium</taxon>
    </lineage>
</organism>
<keyword evidence="2" id="KW-1185">Reference proteome</keyword>
<evidence type="ECO:0000313" key="2">
    <source>
        <dbReference type="Proteomes" id="UP001239169"/>
    </source>
</evidence>
<evidence type="ECO:0000313" key="1">
    <source>
        <dbReference type="EMBL" id="WGX77695.1"/>
    </source>
</evidence>
<name>A0ABY8R8D2_PARBF</name>
<proteinExistence type="predicted"/>
<dbReference type="Proteomes" id="UP001239169">
    <property type="component" value="Plasmid unnamed5"/>
</dbReference>
<dbReference type="EMBL" id="CP124690">
    <property type="protein sequence ID" value="WGX77695.1"/>
    <property type="molecule type" value="Genomic_DNA"/>
</dbReference>
<keyword evidence="1" id="KW-0614">Plasmid</keyword>
<accession>A0ABY8R8D2</accession>
<protein>
    <submittedName>
        <fullName evidence="1">Uncharacterized protein</fullName>
    </submittedName>
</protein>
<geneLocation type="plasmid" evidence="1 2">
    <name>unnamed5</name>
</geneLocation>